<dbReference type="Proteomes" id="UP000825179">
    <property type="component" value="Chromosome"/>
</dbReference>
<dbReference type="SUPFAM" id="SSF55729">
    <property type="entry name" value="Acyl-CoA N-acyltransferases (Nat)"/>
    <property type="match status" value="1"/>
</dbReference>
<dbReference type="EMBL" id="CP082237">
    <property type="protein sequence ID" value="QZT35126.1"/>
    <property type="molecule type" value="Genomic_DNA"/>
</dbReference>
<dbReference type="EMBL" id="AFCE01000096">
    <property type="protein sequence ID" value="EGL83575.1"/>
    <property type="molecule type" value="Genomic_DNA"/>
</dbReference>
<dbReference type="AlphaFoldDB" id="F5L4Z9"/>
<dbReference type="PANTHER" id="PTHR13355">
    <property type="entry name" value="GLUCOSAMINE 6-PHOSPHATE N-ACETYLTRANSFERASE"/>
    <property type="match status" value="1"/>
</dbReference>
<evidence type="ECO:0000313" key="4">
    <source>
        <dbReference type="Proteomes" id="UP000010716"/>
    </source>
</evidence>
<gene>
    <name evidence="2" type="ORF">CathTA2_0862</name>
    <name evidence="3" type="ORF">HUR95_07885</name>
</gene>
<feature type="domain" description="N-acetyltransferase" evidence="1">
    <location>
        <begin position="4"/>
        <end position="145"/>
    </location>
</feature>
<dbReference type="InterPro" id="IPR039143">
    <property type="entry name" value="GNPNAT1-like"/>
</dbReference>
<organism evidence="2 4">
    <name type="scientific">Caldalkalibacillus thermarum (strain TA2.A1)</name>
    <dbReference type="NCBI Taxonomy" id="986075"/>
    <lineage>
        <taxon>Bacteria</taxon>
        <taxon>Bacillati</taxon>
        <taxon>Bacillota</taxon>
        <taxon>Bacilli</taxon>
        <taxon>Bacillales</taxon>
        <taxon>Bacillaceae</taxon>
        <taxon>Caldalkalibacillus</taxon>
    </lineage>
</organism>
<accession>F5L4Z9</accession>
<dbReference type="InterPro" id="IPR000182">
    <property type="entry name" value="GNAT_dom"/>
</dbReference>
<reference evidence="3 5" key="2">
    <citation type="journal article" date="2020" name="Extremophiles">
        <title>Genomic analysis of Caldalkalibacillus thermarum TA2.A1 reveals aerobic alkaliphilic metabolism and evolutionary hallmarks linking alkaliphilic bacteria and plant life.</title>
        <authorList>
            <person name="de Jong S.I."/>
            <person name="van den Broek M.A."/>
            <person name="Merkel A.Y."/>
            <person name="de la Torre Cortes P."/>
            <person name="Kalamorz F."/>
            <person name="Cook G.M."/>
            <person name="van Loosdrecht M.C.M."/>
            <person name="McMillan D.G.G."/>
        </authorList>
    </citation>
    <scope>NUCLEOTIDE SEQUENCE [LARGE SCALE GENOMIC DNA]</scope>
    <source>
        <strain evidence="3 5">TA2.A1</strain>
    </source>
</reference>
<sequence length="145" mass="16301">MPSYTVQKVQSEQALKDAHHVRTAVFVNEQKVPAELEIDEFEQDCDHFVVYEGIQPVAAGRLRPVSPSVGKVERICVLPSHRGKGLGEQVMKTIEEEARAQGLKTLVLHAQEQVIGFYENLGYELASAERFEEAGIMHVKMKKEL</sequence>
<dbReference type="eggNOG" id="COG2153">
    <property type="taxonomic scope" value="Bacteria"/>
</dbReference>
<dbReference type="Proteomes" id="UP000010716">
    <property type="component" value="Unassembled WGS sequence"/>
</dbReference>
<reference evidence="3" key="3">
    <citation type="submission" date="2021-08" db="EMBL/GenBank/DDBJ databases">
        <authorList>
            <person name="de Jong S."/>
            <person name="van den Broek M."/>
            <person name="Merkel A."/>
            <person name="de la Torre Cortes P."/>
            <person name="Kalamorz F."/>
            <person name="Cook G."/>
            <person name="van Loosdrecht M."/>
            <person name="McMillan D."/>
        </authorList>
    </citation>
    <scope>NUCLEOTIDE SEQUENCE</scope>
    <source>
        <strain evidence="3">TA2.A1</strain>
    </source>
</reference>
<keyword evidence="5" id="KW-1185">Reference proteome</keyword>
<dbReference type="InterPro" id="IPR016181">
    <property type="entry name" value="Acyl_CoA_acyltransferase"/>
</dbReference>
<dbReference type="CDD" id="cd04301">
    <property type="entry name" value="NAT_SF"/>
    <property type="match status" value="1"/>
</dbReference>
<evidence type="ECO:0000313" key="3">
    <source>
        <dbReference type="EMBL" id="QZT35126.1"/>
    </source>
</evidence>
<dbReference type="GO" id="GO:0004343">
    <property type="term" value="F:glucosamine 6-phosphate N-acetyltransferase activity"/>
    <property type="evidence" value="ECO:0007669"/>
    <property type="project" value="TreeGrafter"/>
</dbReference>
<protein>
    <submittedName>
        <fullName evidence="2">GCN5-related N-acetyltransferase</fullName>
    </submittedName>
    <submittedName>
        <fullName evidence="3">GNAT family N-acetyltransferase</fullName>
    </submittedName>
</protein>
<dbReference type="PANTHER" id="PTHR13355:SF11">
    <property type="entry name" value="GLUCOSAMINE 6-PHOSPHATE N-ACETYLTRANSFERASE"/>
    <property type="match status" value="1"/>
</dbReference>
<dbReference type="Pfam" id="PF13673">
    <property type="entry name" value="Acetyltransf_10"/>
    <property type="match status" value="1"/>
</dbReference>
<evidence type="ECO:0000259" key="1">
    <source>
        <dbReference type="PROSITE" id="PS51186"/>
    </source>
</evidence>
<name>F5L4Z9_CALTT</name>
<evidence type="ECO:0000313" key="2">
    <source>
        <dbReference type="EMBL" id="EGL83575.1"/>
    </source>
</evidence>
<keyword evidence="2" id="KW-0808">Transferase</keyword>
<reference evidence="2 4" key="1">
    <citation type="journal article" date="2011" name="J. Bacteriol.">
        <title>Draft genome sequence of the thermoalkaliphilic Caldalkalibacillus thermarum strain TA2.A1.</title>
        <authorList>
            <person name="Kalamorz F."/>
            <person name="Keis S."/>
            <person name="McMillan D.G."/>
            <person name="Olsson K."/>
            <person name="Stanton J.A."/>
            <person name="Stockwell P."/>
            <person name="Black M.A."/>
            <person name="Klingeman D.M."/>
            <person name="Land M.L."/>
            <person name="Han C.S."/>
            <person name="Martin S.L."/>
            <person name="Becher S.A."/>
            <person name="Peddie C.J."/>
            <person name="Morgan H.W."/>
            <person name="Matthies D."/>
            <person name="Preiss L."/>
            <person name="Meier T."/>
            <person name="Brown S.D."/>
            <person name="Cook G.M."/>
        </authorList>
    </citation>
    <scope>NUCLEOTIDE SEQUENCE [LARGE SCALE GENOMIC DNA]</scope>
    <source>
        <strain evidence="2 4">TA2.A1</strain>
    </source>
</reference>
<evidence type="ECO:0000313" key="5">
    <source>
        <dbReference type="Proteomes" id="UP000825179"/>
    </source>
</evidence>
<dbReference type="OrthoDB" id="9796171at2"/>
<dbReference type="RefSeq" id="WP_007503442.1">
    <property type="nucleotide sequence ID" value="NZ_AFCE01000096.1"/>
</dbReference>
<dbReference type="PROSITE" id="PS51186">
    <property type="entry name" value="GNAT"/>
    <property type="match status" value="1"/>
</dbReference>
<proteinExistence type="predicted"/>
<dbReference type="Gene3D" id="3.40.630.30">
    <property type="match status" value="1"/>
</dbReference>
<dbReference type="KEGG" id="cthu:HUR95_07885"/>